<feature type="coiled-coil region" evidence="6">
    <location>
        <begin position="360"/>
        <end position="387"/>
    </location>
</feature>
<dbReference type="Pfam" id="PF00989">
    <property type="entry name" value="PAS"/>
    <property type="match status" value="1"/>
</dbReference>
<evidence type="ECO:0000259" key="9">
    <source>
        <dbReference type="PROSITE" id="PS50113"/>
    </source>
</evidence>
<dbReference type="InterPro" id="IPR000014">
    <property type="entry name" value="PAS"/>
</dbReference>
<dbReference type="InterPro" id="IPR036890">
    <property type="entry name" value="HATPase_C_sf"/>
</dbReference>
<dbReference type="GO" id="GO:0006355">
    <property type="term" value="P:regulation of DNA-templated transcription"/>
    <property type="evidence" value="ECO:0007669"/>
    <property type="project" value="InterPro"/>
</dbReference>
<protein>
    <recommendedName>
        <fullName evidence="2">histidine kinase</fullName>
        <ecNumber evidence="2">2.7.13.3</ecNumber>
    </recommendedName>
</protein>
<feature type="coiled-coil region" evidence="6">
    <location>
        <begin position="232"/>
        <end position="259"/>
    </location>
</feature>
<dbReference type="PROSITE" id="PS50112">
    <property type="entry name" value="PAS"/>
    <property type="match status" value="3"/>
</dbReference>
<dbReference type="GO" id="GO:0004673">
    <property type="term" value="F:protein histidine kinase activity"/>
    <property type="evidence" value="ECO:0007669"/>
    <property type="project" value="UniProtKB-EC"/>
</dbReference>
<sequence>MEGSYQTYFEKSPVAVFVVDEDGTYLEVNPAACELVGCSESELLSKNVSDLSTSGESTPPSFQHVRETGRVQTELQIQHSEGHLIDVLLDAVSLGDGTFVGYVRDITDRKEREREVESLKERLELAVDAANLGVWDWDLETDTVQFNDQWATMLGYSASEIDSALDAWKSRVHPADRELVMEAVDAHLAGETAYIDTEHRLQTADGGWKWVRDIGHITERGANGDPKRAVGIHQDIDERKRAEQELEAAHDRLRQVIDLVPDLIFVKNRAGEYLLVNDAVCEAYGRPAEEIIGRTDQELLFTEEHPKAFREDDLAVIESGEPKTIPEEDLVTADGETRVFHTTKIPYEPSGSDDDAVLGYARDITELKAYERQIETQRDNLEVLNQIVRHDIRNDLQLVLAYADLLHDSVEESASGHLHTLQNAAQDAVAITRTARDVTEVLLQSGADRAPTRLRPVLEGAIDSARSNHEHAAIQVEGSIPEVSVLVDDLLESVFRNLIQNAVIHNDQELPEVTVTTTAGKETVAVSIADNGPGVPDEQKAEIFEEGVQGLDSEGTGLGLYLVETLIDRYGGSVQVEDNEPRGAVFTVELPLA</sequence>
<dbReference type="STRING" id="1873524.HSR6_0714"/>
<evidence type="ECO:0000313" key="10">
    <source>
        <dbReference type="EMBL" id="AOW79880.1"/>
    </source>
</evidence>
<dbReference type="Pfam" id="PF02518">
    <property type="entry name" value="HATPase_c"/>
    <property type="match status" value="1"/>
</dbReference>
<feature type="domain" description="PAC" evidence="9">
    <location>
        <begin position="195"/>
        <end position="248"/>
    </location>
</feature>
<evidence type="ECO:0000256" key="2">
    <source>
        <dbReference type="ARBA" id="ARBA00012438"/>
    </source>
</evidence>
<name>A0A1D8S3E2_9EURY</name>
<dbReference type="InterPro" id="IPR005467">
    <property type="entry name" value="His_kinase_dom"/>
</dbReference>
<evidence type="ECO:0000313" key="11">
    <source>
        <dbReference type="Proteomes" id="UP000185608"/>
    </source>
</evidence>
<keyword evidence="3" id="KW-0597">Phosphoprotein</keyword>
<dbReference type="PANTHER" id="PTHR43304">
    <property type="entry name" value="PHYTOCHROME-LIKE PROTEIN CPH1"/>
    <property type="match status" value="1"/>
</dbReference>
<dbReference type="EC" id="2.7.13.3" evidence="2"/>
<dbReference type="InterPro" id="IPR035965">
    <property type="entry name" value="PAS-like_dom_sf"/>
</dbReference>
<proteinExistence type="predicted"/>
<evidence type="ECO:0000256" key="5">
    <source>
        <dbReference type="ARBA" id="ARBA00022777"/>
    </source>
</evidence>
<dbReference type="CDD" id="cd00075">
    <property type="entry name" value="HATPase"/>
    <property type="match status" value="1"/>
</dbReference>
<dbReference type="PROSITE" id="PS50113">
    <property type="entry name" value="PAC"/>
    <property type="match status" value="2"/>
</dbReference>
<evidence type="ECO:0000256" key="3">
    <source>
        <dbReference type="ARBA" id="ARBA00022553"/>
    </source>
</evidence>
<feature type="domain" description="PAC" evidence="9">
    <location>
        <begin position="324"/>
        <end position="376"/>
    </location>
</feature>
<dbReference type="InterPro" id="IPR052162">
    <property type="entry name" value="Sensor_kinase/Photoreceptor"/>
</dbReference>
<evidence type="ECO:0000259" key="7">
    <source>
        <dbReference type="PROSITE" id="PS50109"/>
    </source>
</evidence>
<dbReference type="SUPFAM" id="SSF55785">
    <property type="entry name" value="PYP-like sensor domain (PAS domain)"/>
    <property type="match status" value="3"/>
</dbReference>
<evidence type="ECO:0000259" key="8">
    <source>
        <dbReference type="PROSITE" id="PS50112"/>
    </source>
</evidence>
<dbReference type="PROSITE" id="PS50109">
    <property type="entry name" value="HIS_KIN"/>
    <property type="match status" value="1"/>
</dbReference>
<feature type="domain" description="Histidine kinase" evidence="7">
    <location>
        <begin position="387"/>
        <end position="593"/>
    </location>
</feature>
<dbReference type="PRINTS" id="PR00344">
    <property type="entry name" value="BCTRLSENSOR"/>
</dbReference>
<dbReference type="NCBIfam" id="TIGR00229">
    <property type="entry name" value="sensory_box"/>
    <property type="match status" value="3"/>
</dbReference>
<dbReference type="Gene3D" id="3.30.565.10">
    <property type="entry name" value="Histidine kinase-like ATPase, C-terminal domain"/>
    <property type="match status" value="1"/>
</dbReference>
<evidence type="ECO:0000256" key="1">
    <source>
        <dbReference type="ARBA" id="ARBA00000085"/>
    </source>
</evidence>
<dbReference type="SMART" id="SM00091">
    <property type="entry name" value="PAS"/>
    <property type="match status" value="3"/>
</dbReference>
<dbReference type="InterPro" id="IPR004358">
    <property type="entry name" value="Sig_transdc_His_kin-like_C"/>
</dbReference>
<feature type="domain" description="PAS" evidence="8">
    <location>
        <begin position="1"/>
        <end position="47"/>
    </location>
</feature>
<dbReference type="Proteomes" id="UP000185608">
    <property type="component" value="Chromosome"/>
</dbReference>
<reference evidence="10 11" key="1">
    <citation type="submission" date="2016-06" db="EMBL/GenBank/DDBJ databases">
        <title>Discovery of anaerobic lithoheterotrophic haloarchaeon capable of sulfur respiration by hydrogen and formate.</title>
        <authorList>
            <person name="Sorokin D.Y."/>
            <person name="Kublanov I.V."/>
            <person name="Roman P."/>
            <person name="Sinninghe Damste J.S."/>
            <person name="Golyshin P.N."/>
            <person name="Rojo D."/>
            <person name="Ciordia S."/>
            <person name="Mena Md.C."/>
            <person name="Ferrer M."/>
            <person name="Smedile F."/>
            <person name="Messina E."/>
            <person name="La Cono V."/>
            <person name="Yakimov M.M."/>
        </authorList>
    </citation>
    <scope>NUCLEOTIDE SEQUENCE [LARGE SCALE GENOMIC DNA]</scope>
    <source>
        <strain evidence="10 11">HTSR1</strain>
    </source>
</reference>
<dbReference type="SUPFAM" id="SSF55874">
    <property type="entry name" value="ATPase domain of HSP90 chaperone/DNA topoisomerase II/histidine kinase"/>
    <property type="match status" value="1"/>
</dbReference>
<gene>
    <name evidence="10" type="ORF">HTSR_0688</name>
</gene>
<dbReference type="AlphaFoldDB" id="A0A1D8S3E2"/>
<evidence type="ECO:0000256" key="4">
    <source>
        <dbReference type="ARBA" id="ARBA00022679"/>
    </source>
</evidence>
<comment type="catalytic activity">
    <reaction evidence="1">
        <text>ATP + protein L-histidine = ADP + protein N-phospho-L-histidine.</text>
        <dbReference type="EC" id="2.7.13.3"/>
    </reaction>
</comment>
<keyword evidence="5 10" id="KW-0418">Kinase</keyword>
<dbReference type="InterPro" id="IPR001610">
    <property type="entry name" value="PAC"/>
</dbReference>
<dbReference type="InterPro" id="IPR013655">
    <property type="entry name" value="PAS_fold_3"/>
</dbReference>
<dbReference type="SMART" id="SM00387">
    <property type="entry name" value="HATPase_c"/>
    <property type="match status" value="1"/>
</dbReference>
<dbReference type="InterPro" id="IPR000700">
    <property type="entry name" value="PAS-assoc_C"/>
</dbReference>
<dbReference type="Pfam" id="PF08448">
    <property type="entry name" value="PAS_4"/>
    <property type="match status" value="1"/>
</dbReference>
<dbReference type="Gene3D" id="3.30.450.20">
    <property type="entry name" value="PAS domain"/>
    <property type="match status" value="3"/>
</dbReference>
<dbReference type="EMBL" id="CP016070">
    <property type="protein sequence ID" value="AOW79880.1"/>
    <property type="molecule type" value="Genomic_DNA"/>
</dbReference>
<dbReference type="CDD" id="cd00130">
    <property type="entry name" value="PAS"/>
    <property type="match status" value="3"/>
</dbReference>
<feature type="domain" description="PAS" evidence="8">
    <location>
        <begin position="249"/>
        <end position="320"/>
    </location>
</feature>
<dbReference type="SMART" id="SM00086">
    <property type="entry name" value="PAC"/>
    <property type="match status" value="2"/>
</dbReference>
<organism evidence="10 11">
    <name type="scientific">Halodesulfurarchaeum formicicum</name>
    <dbReference type="NCBI Taxonomy" id="1873524"/>
    <lineage>
        <taxon>Archaea</taxon>
        <taxon>Methanobacteriati</taxon>
        <taxon>Methanobacteriota</taxon>
        <taxon>Stenosarchaea group</taxon>
        <taxon>Halobacteria</taxon>
        <taxon>Halobacteriales</taxon>
        <taxon>Halobacteriaceae</taxon>
        <taxon>Halodesulfurarchaeum</taxon>
    </lineage>
</organism>
<dbReference type="InterPro" id="IPR013767">
    <property type="entry name" value="PAS_fold"/>
</dbReference>
<dbReference type="PANTHER" id="PTHR43304:SF1">
    <property type="entry name" value="PAC DOMAIN-CONTAINING PROTEIN"/>
    <property type="match status" value="1"/>
</dbReference>
<dbReference type="KEGG" id="halh:HTSR_0688"/>
<dbReference type="Pfam" id="PF08447">
    <property type="entry name" value="PAS_3"/>
    <property type="match status" value="1"/>
</dbReference>
<dbReference type="InterPro" id="IPR003594">
    <property type="entry name" value="HATPase_dom"/>
</dbReference>
<dbReference type="InterPro" id="IPR013656">
    <property type="entry name" value="PAS_4"/>
</dbReference>
<keyword evidence="6" id="KW-0175">Coiled coil</keyword>
<keyword evidence="4" id="KW-0808">Transferase</keyword>
<dbReference type="PATRIC" id="fig|1855411.3.peg.688"/>
<feature type="domain" description="PAS" evidence="8">
    <location>
        <begin position="119"/>
        <end position="191"/>
    </location>
</feature>
<accession>A0A1D8S3E2</accession>
<evidence type="ECO:0000256" key="6">
    <source>
        <dbReference type="SAM" id="Coils"/>
    </source>
</evidence>